<evidence type="ECO:0000256" key="6">
    <source>
        <dbReference type="ARBA" id="ARBA00022842"/>
    </source>
</evidence>
<dbReference type="GO" id="GO:0005829">
    <property type="term" value="C:cytosol"/>
    <property type="evidence" value="ECO:0007669"/>
    <property type="project" value="TreeGrafter"/>
</dbReference>
<gene>
    <name evidence="9" type="primary">rbsK</name>
    <name evidence="11" type="ORF">EXZ61_09390</name>
</gene>
<dbReference type="EC" id="2.7.1.15" evidence="9"/>
<evidence type="ECO:0000313" key="11">
    <source>
        <dbReference type="EMBL" id="QDL54359.1"/>
    </source>
</evidence>
<proteinExistence type="inferred from homology"/>
<evidence type="ECO:0000256" key="7">
    <source>
        <dbReference type="ARBA" id="ARBA00022958"/>
    </source>
</evidence>
<evidence type="ECO:0000256" key="2">
    <source>
        <dbReference type="ARBA" id="ARBA00022723"/>
    </source>
</evidence>
<dbReference type="UniPathway" id="UPA00916">
    <property type="reaction ID" value="UER00889"/>
</dbReference>
<evidence type="ECO:0000256" key="9">
    <source>
        <dbReference type="HAMAP-Rule" id="MF_01987"/>
    </source>
</evidence>
<keyword evidence="8 9" id="KW-0119">Carbohydrate metabolism</keyword>
<comment type="cofactor">
    <cofactor evidence="9">
        <name>Mg(2+)</name>
        <dbReference type="ChEBI" id="CHEBI:18420"/>
    </cofactor>
    <text evidence="9">Requires a divalent cation, most likely magnesium in vivo, as an electrophilic catalyst to aid phosphoryl group transfer. It is the chelate of the metal and the nucleotide that is the actual substrate.</text>
</comment>
<feature type="binding site" evidence="9">
    <location>
        <position position="269"/>
    </location>
    <ligand>
        <name>K(+)</name>
        <dbReference type="ChEBI" id="CHEBI:29103"/>
    </ligand>
</feature>
<keyword evidence="4 9" id="KW-0418">Kinase</keyword>
<accession>A0A515ENW6</accession>
<dbReference type="PRINTS" id="PR00990">
    <property type="entry name" value="RIBOKINASE"/>
</dbReference>
<reference evidence="12" key="1">
    <citation type="submission" date="2019-02" db="EMBL/GenBank/DDBJ databases">
        <title>Complete genome sequence of Rhodoferax sp. Gr-4.</title>
        <authorList>
            <person name="Jin L."/>
        </authorList>
    </citation>
    <scope>NUCLEOTIDE SEQUENCE [LARGE SCALE GENOMIC DNA]</scope>
    <source>
        <strain evidence="12">Gr-4</strain>
    </source>
</reference>
<comment type="catalytic activity">
    <reaction evidence="9">
        <text>D-ribose + ATP = D-ribose 5-phosphate + ADP + H(+)</text>
        <dbReference type="Rhea" id="RHEA:13697"/>
        <dbReference type="ChEBI" id="CHEBI:15378"/>
        <dbReference type="ChEBI" id="CHEBI:30616"/>
        <dbReference type="ChEBI" id="CHEBI:47013"/>
        <dbReference type="ChEBI" id="CHEBI:78346"/>
        <dbReference type="ChEBI" id="CHEBI:456216"/>
        <dbReference type="EC" id="2.7.1.15"/>
    </reaction>
</comment>
<keyword evidence="3 9" id="KW-0547">Nucleotide-binding</keyword>
<feature type="binding site" evidence="9">
    <location>
        <position position="239"/>
    </location>
    <ligand>
        <name>substrate</name>
    </ligand>
</feature>
<dbReference type="PANTHER" id="PTHR10584:SF166">
    <property type="entry name" value="RIBOKINASE"/>
    <property type="match status" value="1"/>
</dbReference>
<feature type="binding site" evidence="9">
    <location>
        <position position="235"/>
    </location>
    <ligand>
        <name>K(+)</name>
        <dbReference type="ChEBI" id="CHEBI:29103"/>
    </ligand>
</feature>
<feature type="active site" description="Proton acceptor" evidence="9">
    <location>
        <position position="239"/>
    </location>
</feature>
<feature type="binding site" evidence="9">
    <location>
        <position position="178"/>
    </location>
    <ligand>
        <name>ATP</name>
        <dbReference type="ChEBI" id="CHEBI:30616"/>
    </ligand>
</feature>
<dbReference type="InterPro" id="IPR029056">
    <property type="entry name" value="Ribokinase-like"/>
</dbReference>
<feature type="domain" description="Carbohydrate kinase PfkB" evidence="10">
    <location>
        <begin position="2"/>
        <end position="281"/>
    </location>
</feature>
<comment type="pathway">
    <text evidence="9">Carbohydrate metabolism; D-ribose degradation; D-ribose 5-phosphate from beta-D-ribopyranose: step 2/2.</text>
</comment>
<comment type="function">
    <text evidence="9">Catalyzes the phosphorylation of ribose at O-5 in a reaction requiring ATP and magnesium. The resulting D-ribose-5-phosphate can then be used either for sythesis of nucleotides, histidine, and tryptophan, or as a component of the pentose phosphate pathway.</text>
</comment>
<dbReference type="GO" id="GO:0046872">
    <property type="term" value="F:metal ion binding"/>
    <property type="evidence" value="ECO:0007669"/>
    <property type="project" value="UniProtKB-KW"/>
</dbReference>
<dbReference type="InterPro" id="IPR011611">
    <property type="entry name" value="PfkB_dom"/>
</dbReference>
<organism evidence="11 12">
    <name type="scientific">Rhodoferax aquaticus</name>
    <dbReference type="NCBI Taxonomy" id="2527691"/>
    <lineage>
        <taxon>Bacteria</taxon>
        <taxon>Pseudomonadati</taxon>
        <taxon>Pseudomonadota</taxon>
        <taxon>Betaproteobacteria</taxon>
        <taxon>Burkholderiales</taxon>
        <taxon>Comamonadaceae</taxon>
        <taxon>Rhodoferax</taxon>
    </lineage>
</organism>
<dbReference type="Gene3D" id="3.40.1190.20">
    <property type="match status" value="1"/>
</dbReference>
<keyword evidence="2 9" id="KW-0479">Metal-binding</keyword>
<feature type="binding site" evidence="9">
    <location>
        <begin position="37"/>
        <end position="41"/>
    </location>
    <ligand>
        <name>substrate</name>
    </ligand>
</feature>
<comment type="caution">
    <text evidence="9">Lacks conserved residue(s) required for the propagation of feature annotation.</text>
</comment>
<keyword evidence="9" id="KW-0963">Cytoplasm</keyword>
<evidence type="ECO:0000256" key="4">
    <source>
        <dbReference type="ARBA" id="ARBA00022777"/>
    </source>
</evidence>
<feature type="binding site" evidence="9">
    <location>
        <begin position="207"/>
        <end position="212"/>
    </location>
    <ligand>
        <name>ATP</name>
        <dbReference type="ChEBI" id="CHEBI:30616"/>
    </ligand>
</feature>
<keyword evidence="6 9" id="KW-0460">Magnesium</keyword>
<dbReference type="RefSeq" id="WP_142811205.1">
    <property type="nucleotide sequence ID" value="NZ_CP036282.1"/>
</dbReference>
<name>A0A515ENW6_9BURK</name>
<comment type="subcellular location">
    <subcellularLocation>
        <location evidence="9">Cytoplasm</location>
    </subcellularLocation>
</comment>
<evidence type="ECO:0000256" key="3">
    <source>
        <dbReference type="ARBA" id="ARBA00022741"/>
    </source>
</evidence>
<dbReference type="GO" id="GO:0019303">
    <property type="term" value="P:D-ribose catabolic process"/>
    <property type="evidence" value="ECO:0007669"/>
    <property type="project" value="UniProtKB-UniRule"/>
</dbReference>
<feature type="binding site" evidence="9">
    <location>
        <begin position="9"/>
        <end position="11"/>
    </location>
    <ligand>
        <name>substrate</name>
    </ligand>
</feature>
<dbReference type="CDD" id="cd01174">
    <property type="entry name" value="ribokinase"/>
    <property type="match status" value="1"/>
</dbReference>
<dbReference type="Pfam" id="PF00294">
    <property type="entry name" value="PfkB"/>
    <property type="match status" value="1"/>
</dbReference>
<feature type="binding site" evidence="9">
    <location>
        <position position="272"/>
    </location>
    <ligand>
        <name>K(+)</name>
        <dbReference type="ChEBI" id="CHEBI:29103"/>
    </ligand>
</feature>
<evidence type="ECO:0000313" key="12">
    <source>
        <dbReference type="Proteomes" id="UP000317365"/>
    </source>
</evidence>
<comment type="similarity">
    <text evidence="9">Belongs to the carbohydrate kinase PfkB family. Ribokinase subfamily.</text>
</comment>
<dbReference type="PANTHER" id="PTHR10584">
    <property type="entry name" value="SUGAR KINASE"/>
    <property type="match status" value="1"/>
</dbReference>
<feature type="binding site" evidence="9">
    <location>
        <position position="134"/>
    </location>
    <ligand>
        <name>substrate</name>
    </ligand>
</feature>
<dbReference type="InterPro" id="IPR002139">
    <property type="entry name" value="Ribo/fructo_kinase"/>
</dbReference>
<feature type="binding site" evidence="9">
    <location>
        <begin position="238"/>
        <end position="239"/>
    </location>
    <ligand>
        <name>ATP</name>
        <dbReference type="ChEBI" id="CHEBI:30616"/>
    </ligand>
</feature>
<dbReference type="KEGG" id="rhg:EXZ61_09390"/>
<keyword evidence="1 9" id="KW-0808">Transferase</keyword>
<dbReference type="SUPFAM" id="SSF53613">
    <property type="entry name" value="Ribokinase-like"/>
    <property type="match status" value="1"/>
</dbReference>
<comment type="activity regulation">
    <text evidence="9">Activated by a monovalent cation that binds near, but not in, the active site. The most likely occupant of the site in vivo is potassium. Ion binding induces a conformational change that may alter substrate affinity.</text>
</comment>
<comment type="subunit">
    <text evidence="9">Homodimer.</text>
</comment>
<feature type="binding site" evidence="9">
    <location>
        <position position="274"/>
    </location>
    <ligand>
        <name>K(+)</name>
        <dbReference type="ChEBI" id="CHEBI:29103"/>
    </ligand>
</feature>
<dbReference type="Proteomes" id="UP000317365">
    <property type="component" value="Chromosome"/>
</dbReference>
<dbReference type="GO" id="GO:0004747">
    <property type="term" value="F:ribokinase activity"/>
    <property type="evidence" value="ECO:0007669"/>
    <property type="project" value="UniProtKB-UniRule"/>
</dbReference>
<feature type="binding site" evidence="9">
    <location>
        <position position="233"/>
    </location>
    <ligand>
        <name>K(+)</name>
        <dbReference type="ChEBI" id="CHEBI:29103"/>
    </ligand>
</feature>
<dbReference type="HAMAP" id="MF_01987">
    <property type="entry name" value="Ribokinase"/>
    <property type="match status" value="1"/>
</dbReference>
<evidence type="ECO:0000256" key="8">
    <source>
        <dbReference type="ARBA" id="ARBA00023277"/>
    </source>
</evidence>
<evidence type="ECO:0000256" key="5">
    <source>
        <dbReference type="ARBA" id="ARBA00022840"/>
    </source>
</evidence>
<evidence type="ECO:0000256" key="1">
    <source>
        <dbReference type="ARBA" id="ARBA00022679"/>
    </source>
</evidence>
<keyword evidence="5 9" id="KW-0067">ATP-binding</keyword>
<keyword evidence="12" id="KW-1185">Reference proteome</keyword>
<sequence>MILVAGSANLDFVVRANHIPSPGETVLGRDFKTFPGGKGANQAVASARAGDVSTHMLLALGDDAFAPPIEASLADANVNLHTVRSTNEPTGTAFICVSDDAENAITVAPGANHSLRAEHLPALVGFSHILMQLETPLETVAAYAKAAKAQSVTVALNAAPAQALPAELLRNVDILILNEGELAATTQHQGSIAQCLERIDAPTVVVTLGHRGCCARHLGQIYLQPAFPVDPVDTTAAGDTFCGTLVAALSHGAAMPDALRQASAAGALACTKLGAQSSIPTAQEVATLLASSAPASAEALTELKTYCGLS</sequence>
<protein>
    <recommendedName>
        <fullName evidence="9">Ribokinase</fullName>
        <shortName evidence="9">RK</shortName>
        <ecNumber evidence="9">2.7.1.15</ecNumber>
    </recommendedName>
</protein>
<keyword evidence="7 9" id="KW-0630">Potassium</keyword>
<dbReference type="AlphaFoldDB" id="A0A515ENW6"/>
<dbReference type="InterPro" id="IPR011877">
    <property type="entry name" value="Ribokinase"/>
</dbReference>
<evidence type="ECO:0000259" key="10">
    <source>
        <dbReference type="Pfam" id="PF00294"/>
    </source>
</evidence>
<reference evidence="12" key="2">
    <citation type="journal article" date="2020" name="Int. J. Syst. Evol. Microbiol.">
        <title>Genomic insights into a novel species Rhodoferax aquaticus sp. nov., isolated from freshwater.</title>
        <authorList>
            <person name="Li T."/>
            <person name="Zhuo Y."/>
            <person name="Jin C.Z."/>
            <person name="Wu X."/>
            <person name="Ko S.R."/>
            <person name="Jin F.J."/>
            <person name="Ahn C.Y."/>
            <person name="Oh H.M."/>
            <person name="Lee H.G."/>
            <person name="Jin L."/>
        </authorList>
    </citation>
    <scope>NUCLEOTIDE SEQUENCE [LARGE SCALE GENOMIC DNA]</scope>
    <source>
        <strain evidence="12">Gr-4</strain>
    </source>
</reference>
<dbReference type="GO" id="GO:0005524">
    <property type="term" value="F:ATP binding"/>
    <property type="evidence" value="ECO:0007669"/>
    <property type="project" value="UniProtKB-UniRule"/>
</dbReference>
<feature type="binding site" evidence="9">
    <location>
        <position position="278"/>
    </location>
    <ligand>
        <name>K(+)</name>
        <dbReference type="ChEBI" id="CHEBI:29103"/>
    </ligand>
</feature>
<dbReference type="EMBL" id="CP036282">
    <property type="protein sequence ID" value="QDL54359.1"/>
    <property type="molecule type" value="Genomic_DNA"/>
</dbReference>